<sequence length="113" mass="12957">METRERIFEKGELPNRSVYLNTGSEFFYYKSKVRCLLFSAGATPATFTIFKMLSLLPKYPMDSQNISCLLLATTWIRADINLSPFSKYSFQCRTCALDVLKVKVSCVTLIFLD</sequence>
<comment type="caution">
    <text evidence="1">The sequence shown here is derived from an EMBL/GenBank/DDBJ whole genome shotgun (WGS) entry which is preliminary data.</text>
</comment>
<reference evidence="1" key="1">
    <citation type="submission" date="2020-08" db="EMBL/GenBank/DDBJ databases">
        <title>Multicomponent nature underlies the extraordinary mechanical properties of spider dragline silk.</title>
        <authorList>
            <person name="Kono N."/>
            <person name="Nakamura H."/>
            <person name="Mori M."/>
            <person name="Yoshida Y."/>
            <person name="Ohtoshi R."/>
            <person name="Malay A.D."/>
            <person name="Moran D.A.P."/>
            <person name="Tomita M."/>
            <person name="Numata K."/>
            <person name="Arakawa K."/>
        </authorList>
    </citation>
    <scope>NUCLEOTIDE SEQUENCE</scope>
</reference>
<evidence type="ECO:0000313" key="1">
    <source>
        <dbReference type="EMBL" id="GFS41309.1"/>
    </source>
</evidence>
<evidence type="ECO:0000313" key="2">
    <source>
        <dbReference type="Proteomes" id="UP000886998"/>
    </source>
</evidence>
<protein>
    <submittedName>
        <fullName evidence="1">Uncharacterized protein</fullName>
    </submittedName>
</protein>
<dbReference type="Proteomes" id="UP000886998">
    <property type="component" value="Unassembled WGS sequence"/>
</dbReference>
<dbReference type="AlphaFoldDB" id="A0A8X6ID86"/>
<name>A0A8X6ID86_9ARAC</name>
<organism evidence="1 2">
    <name type="scientific">Trichonephila inaurata madagascariensis</name>
    <dbReference type="NCBI Taxonomy" id="2747483"/>
    <lineage>
        <taxon>Eukaryota</taxon>
        <taxon>Metazoa</taxon>
        <taxon>Ecdysozoa</taxon>
        <taxon>Arthropoda</taxon>
        <taxon>Chelicerata</taxon>
        <taxon>Arachnida</taxon>
        <taxon>Araneae</taxon>
        <taxon>Araneomorphae</taxon>
        <taxon>Entelegynae</taxon>
        <taxon>Araneoidea</taxon>
        <taxon>Nephilidae</taxon>
        <taxon>Trichonephila</taxon>
        <taxon>Trichonephila inaurata</taxon>
    </lineage>
</organism>
<keyword evidence="2" id="KW-1185">Reference proteome</keyword>
<accession>A0A8X6ID86</accession>
<proteinExistence type="predicted"/>
<gene>
    <name evidence="1" type="ORF">TNIN_495961</name>
</gene>
<dbReference type="EMBL" id="BMAV01025412">
    <property type="protein sequence ID" value="GFS41309.1"/>
    <property type="molecule type" value="Genomic_DNA"/>
</dbReference>